<dbReference type="InterPro" id="IPR003409">
    <property type="entry name" value="MORN"/>
</dbReference>
<dbReference type="OMA" id="CEFEDDI"/>
<dbReference type="SMART" id="SM00698">
    <property type="entry name" value="MORN"/>
    <property type="match status" value="2"/>
</dbReference>
<name>A0A8S1MWX7_PARPR</name>
<accession>A0A8S1MWX7</accession>
<dbReference type="EMBL" id="CAJJDM010000076">
    <property type="protein sequence ID" value="CAD8084878.1"/>
    <property type="molecule type" value="Genomic_DNA"/>
</dbReference>
<evidence type="ECO:0000256" key="1">
    <source>
        <dbReference type="ARBA" id="ARBA00022737"/>
    </source>
</evidence>
<sequence length="249" mass="28818">MASLTQMTGFFTKQRKNNKTFKISYFFVDSYGTMYYLSNLAQLNYYIKNSNSELDVYQMNFIQIISKLESSNAISKMSIQNCRISGIKTLQAYDNVPFYHRQHFELQISQKNVIKVLQVYSTIEDDIEILQEIIKQGSQKQRPVQQLQNNSEIEKKNAFIEEILQLLKKYEGEVINVNTNEIQQDSKLYYTGQIVNGKPEGQGTLFYNLEGIHYKGSFKNGKKHGVGYIANSNLDQIDCEFEDDILTGI</sequence>
<reference evidence="2" key="1">
    <citation type="submission" date="2021-01" db="EMBL/GenBank/DDBJ databases">
        <authorList>
            <consortium name="Genoscope - CEA"/>
            <person name="William W."/>
        </authorList>
    </citation>
    <scope>NUCLEOTIDE SEQUENCE</scope>
</reference>
<evidence type="ECO:0000313" key="3">
    <source>
        <dbReference type="Proteomes" id="UP000688137"/>
    </source>
</evidence>
<dbReference type="Proteomes" id="UP000688137">
    <property type="component" value="Unassembled WGS sequence"/>
</dbReference>
<keyword evidence="3" id="KW-1185">Reference proteome</keyword>
<dbReference type="AlphaFoldDB" id="A0A8S1MWX7"/>
<protein>
    <submittedName>
        <fullName evidence="2">Uncharacterized protein</fullName>
    </submittedName>
</protein>
<dbReference type="Pfam" id="PF02493">
    <property type="entry name" value="MORN"/>
    <property type="match status" value="2"/>
</dbReference>
<comment type="caution">
    <text evidence="2">The sequence shown here is derived from an EMBL/GenBank/DDBJ whole genome shotgun (WGS) entry which is preliminary data.</text>
</comment>
<keyword evidence="1" id="KW-0677">Repeat</keyword>
<proteinExistence type="predicted"/>
<evidence type="ECO:0000313" key="2">
    <source>
        <dbReference type="EMBL" id="CAD8084878.1"/>
    </source>
</evidence>
<organism evidence="2 3">
    <name type="scientific">Paramecium primaurelia</name>
    <dbReference type="NCBI Taxonomy" id="5886"/>
    <lineage>
        <taxon>Eukaryota</taxon>
        <taxon>Sar</taxon>
        <taxon>Alveolata</taxon>
        <taxon>Ciliophora</taxon>
        <taxon>Intramacronucleata</taxon>
        <taxon>Oligohymenophorea</taxon>
        <taxon>Peniculida</taxon>
        <taxon>Parameciidae</taxon>
        <taxon>Paramecium</taxon>
    </lineage>
</organism>
<gene>
    <name evidence="2" type="ORF">PPRIM_AZ9-3.1.T0730034</name>
</gene>